<keyword evidence="2" id="KW-1185">Reference proteome</keyword>
<dbReference type="STRING" id="396588.Tgr7_2015"/>
<accession>B8GT80</accession>
<organism evidence="1 2">
    <name type="scientific">Thioalkalivibrio sulfidiphilus (strain HL-EbGR7)</name>
    <dbReference type="NCBI Taxonomy" id="396588"/>
    <lineage>
        <taxon>Bacteria</taxon>
        <taxon>Pseudomonadati</taxon>
        <taxon>Pseudomonadota</taxon>
        <taxon>Gammaproteobacteria</taxon>
        <taxon>Chromatiales</taxon>
        <taxon>Ectothiorhodospiraceae</taxon>
        <taxon>Thioalkalivibrio</taxon>
    </lineage>
</organism>
<dbReference type="InterPro" id="IPR010352">
    <property type="entry name" value="DUF945"/>
</dbReference>
<protein>
    <recommendedName>
        <fullName evidence="3">DUF945 domain-containing protein</fullName>
    </recommendedName>
</protein>
<reference evidence="1 2" key="1">
    <citation type="journal article" date="2011" name="Stand. Genomic Sci.">
        <title>Complete genome sequence of 'Thioalkalivibrio sulfidophilus' HL-EbGr7.</title>
        <authorList>
            <person name="Muyzer G."/>
            <person name="Sorokin D.Y."/>
            <person name="Mavromatis K."/>
            <person name="Lapidus A."/>
            <person name="Clum A."/>
            <person name="Ivanova N."/>
            <person name="Pati A."/>
            <person name="d'Haeseleer P."/>
            <person name="Woyke T."/>
            <person name="Kyrpides N.C."/>
        </authorList>
    </citation>
    <scope>NUCLEOTIDE SEQUENCE [LARGE SCALE GENOMIC DNA]</scope>
    <source>
        <strain evidence="1 2">HL-EbGR7</strain>
    </source>
</reference>
<dbReference type="Proteomes" id="UP000002383">
    <property type="component" value="Chromosome"/>
</dbReference>
<proteinExistence type="predicted"/>
<evidence type="ECO:0008006" key="3">
    <source>
        <dbReference type="Google" id="ProtNLM"/>
    </source>
</evidence>
<dbReference type="RefSeq" id="WP_012638574.1">
    <property type="nucleotide sequence ID" value="NC_011901.1"/>
</dbReference>
<dbReference type="HOGENOM" id="CLU_526597_0_0_6"/>
<gene>
    <name evidence="1" type="ordered locus">Tgr7_2015</name>
</gene>
<sequence length="458" mass="51543" precursor="true">MTAKRLLLLPLLLLAALILAWPIWLGGQAQRHLDNWQGGNLGDMRVDHRLEVFERGWFTSSATSQLHLVVQGEPVDFAMRHRIRHGYGALTLESEPVYPDDVAERLRAVFGDRVPLSLHTVIDPITDSAELRITSPAFETELPEEPGSWLRSAGMEGVFQWNRQRLVGGLELPELEMRDADSHVRLRGQRLDLDLTDPGNRLADGWFEYRVDVLDLEGHDQQGPLHLERLRLRSGQNRQGEFLHLHFDLGFGALRVADWESTGGDMRLRLGPLHGEVYDLFLERLEGLNELDEVQAGEMAGLILLQSLPYMLVHSPALNLETLRLRMPEGELELKLSARFDGEGFDPNTVDYLPRLGLDGRFQGGKALLEGLAGEISLRSMEDEEGTPMDPALREMLTRSLGRGVMEGLVEQGYMVAGEDAYRAELELRDSRLTLNGQDQSQWLYLLLMGLFASGGFN</sequence>
<evidence type="ECO:0000313" key="1">
    <source>
        <dbReference type="EMBL" id="ACL73095.1"/>
    </source>
</evidence>
<dbReference type="AlphaFoldDB" id="B8GT80"/>
<dbReference type="OrthoDB" id="5778696at2"/>
<dbReference type="eggNOG" id="COG5339">
    <property type="taxonomic scope" value="Bacteria"/>
</dbReference>
<name>B8GT80_THISH</name>
<dbReference type="KEGG" id="tgr:Tgr7_2015"/>
<dbReference type="Pfam" id="PF06097">
    <property type="entry name" value="DUF945"/>
    <property type="match status" value="1"/>
</dbReference>
<dbReference type="EMBL" id="CP001339">
    <property type="protein sequence ID" value="ACL73095.1"/>
    <property type="molecule type" value="Genomic_DNA"/>
</dbReference>
<evidence type="ECO:0000313" key="2">
    <source>
        <dbReference type="Proteomes" id="UP000002383"/>
    </source>
</evidence>